<dbReference type="Proteomes" id="UP001609932">
    <property type="component" value="Unassembled WGS sequence"/>
</dbReference>
<sequence>MDKKALSIRPRNATGADAGKRPGRLGGGLRGAARAGAHGRIDWPASLRHGRPLRREHLVLRPRSRQADELWLVLVDASASTRRHGALSLSKGLLAELFDSAYRQRARLAVLQAGGREAQWLWQGRKASAELHAWLQQLGAGGGTPLLDALQQAGDWLVRRRRQKPAEQQRLLILTDGRLRDWPAMHPLGCPTLLIDSERAPIRLGRGRELARQLGADYQHIDDLLPCRSPLAGDDRRQAGSYGLSIPWRTP</sequence>
<feature type="region of interest" description="Disordered" evidence="1">
    <location>
        <begin position="230"/>
        <end position="251"/>
    </location>
</feature>
<feature type="domain" description="VWFA" evidence="2">
    <location>
        <begin position="72"/>
        <end position="177"/>
    </location>
</feature>
<keyword evidence="4" id="KW-1185">Reference proteome</keyword>
<organism evidence="3 4">
    <name type="scientific">Ectopseudomonas khazarica</name>
    <dbReference type="NCBI Taxonomy" id="2502979"/>
    <lineage>
        <taxon>Bacteria</taxon>
        <taxon>Pseudomonadati</taxon>
        <taxon>Pseudomonadota</taxon>
        <taxon>Gammaproteobacteria</taxon>
        <taxon>Pseudomonadales</taxon>
        <taxon>Pseudomonadaceae</taxon>
        <taxon>Ectopseudomonas</taxon>
    </lineage>
</organism>
<protein>
    <submittedName>
        <fullName evidence="3">VWA domain-containing protein</fullName>
    </submittedName>
</protein>
<dbReference type="SUPFAM" id="SSF53300">
    <property type="entry name" value="vWA-like"/>
    <property type="match status" value="1"/>
</dbReference>
<dbReference type="GeneID" id="99819753"/>
<comment type="caution">
    <text evidence="3">The sequence shown here is derived from an EMBL/GenBank/DDBJ whole genome shotgun (WGS) entry which is preliminary data.</text>
</comment>
<dbReference type="PANTHER" id="PTHR35023:SF1">
    <property type="entry name" value="MG-PROTOPORPHYRIN IX CHELATASE"/>
    <property type="match status" value="1"/>
</dbReference>
<dbReference type="RefSeq" id="WP_342357386.1">
    <property type="nucleotide sequence ID" value="NZ_CP068551.1"/>
</dbReference>
<dbReference type="PANTHER" id="PTHR35023">
    <property type="entry name" value="CHELATASE-RELATED"/>
    <property type="match status" value="1"/>
</dbReference>
<feature type="region of interest" description="Disordered" evidence="1">
    <location>
        <begin position="1"/>
        <end position="32"/>
    </location>
</feature>
<dbReference type="EMBL" id="JBHEGD010000001">
    <property type="protein sequence ID" value="MFH6599833.1"/>
    <property type="molecule type" value="Genomic_DNA"/>
</dbReference>
<dbReference type="Gene3D" id="3.40.50.410">
    <property type="entry name" value="von Willebrand factor, type A domain"/>
    <property type="match status" value="1"/>
</dbReference>
<dbReference type="InterPro" id="IPR002035">
    <property type="entry name" value="VWF_A"/>
</dbReference>
<dbReference type="InterPro" id="IPR052989">
    <property type="entry name" value="Mg-chelatase_DI-like"/>
</dbReference>
<name>A0ABW7MH27_9GAMM</name>
<evidence type="ECO:0000313" key="3">
    <source>
        <dbReference type="EMBL" id="MFH6599833.1"/>
    </source>
</evidence>
<gene>
    <name evidence="3" type="ORF">ACEVAQ_14070</name>
</gene>
<evidence type="ECO:0000313" key="4">
    <source>
        <dbReference type="Proteomes" id="UP001609932"/>
    </source>
</evidence>
<dbReference type="InterPro" id="IPR036465">
    <property type="entry name" value="vWFA_dom_sf"/>
</dbReference>
<reference evidence="3 4" key="1">
    <citation type="submission" date="2024-09" db="EMBL/GenBank/DDBJ databases">
        <title>Elucidation of the Bokeelamides from Bacteria Associated with Moon Snail Egg Collars.</title>
        <authorList>
            <person name="Campbell R."/>
            <person name="Piedl K."/>
            <person name="Mevers E."/>
        </authorList>
    </citation>
    <scope>NUCLEOTIDE SEQUENCE [LARGE SCALE GENOMIC DNA]</scope>
    <source>
        <strain evidence="3 4">EM133</strain>
    </source>
</reference>
<proteinExistence type="predicted"/>
<accession>A0ABW7MH27</accession>
<evidence type="ECO:0000259" key="2">
    <source>
        <dbReference type="Pfam" id="PF13519"/>
    </source>
</evidence>
<evidence type="ECO:0000256" key="1">
    <source>
        <dbReference type="SAM" id="MobiDB-lite"/>
    </source>
</evidence>
<dbReference type="Pfam" id="PF13519">
    <property type="entry name" value="VWA_2"/>
    <property type="match status" value="1"/>
</dbReference>